<dbReference type="EMBL" id="JAUKUD010000001">
    <property type="protein sequence ID" value="KAK0753949.1"/>
    <property type="molecule type" value="Genomic_DNA"/>
</dbReference>
<sequence>MFLLLADQRRTRQDPCAYRPHWPSPTSPPPPPRPNSTQLTTATPNPQNDNRPHPPSKFASALTSLPLSTLQLKVLELRNSIAHLDYSNEQLQPFASPSSTSADAPAPDPICVEAIAENRVVIARMQERLGLVRAEVEKRGVEWVHFSSGEVEEEGERDKGEGTTGLSSAWTDGTFQTGVISGGR</sequence>
<feature type="compositionally biased region" description="Polar residues" evidence="1">
    <location>
        <begin position="166"/>
        <end position="184"/>
    </location>
</feature>
<proteinExistence type="predicted"/>
<feature type="region of interest" description="Disordered" evidence="1">
    <location>
        <begin position="149"/>
        <end position="184"/>
    </location>
</feature>
<evidence type="ECO:0000313" key="2">
    <source>
        <dbReference type="EMBL" id="KAK0753949.1"/>
    </source>
</evidence>
<evidence type="ECO:0000313" key="3">
    <source>
        <dbReference type="Proteomes" id="UP001172155"/>
    </source>
</evidence>
<organism evidence="2 3">
    <name type="scientific">Schizothecium vesticola</name>
    <dbReference type="NCBI Taxonomy" id="314040"/>
    <lineage>
        <taxon>Eukaryota</taxon>
        <taxon>Fungi</taxon>
        <taxon>Dikarya</taxon>
        <taxon>Ascomycota</taxon>
        <taxon>Pezizomycotina</taxon>
        <taxon>Sordariomycetes</taxon>
        <taxon>Sordariomycetidae</taxon>
        <taxon>Sordariales</taxon>
        <taxon>Schizotheciaceae</taxon>
        <taxon>Schizothecium</taxon>
    </lineage>
</organism>
<reference evidence="2" key="1">
    <citation type="submission" date="2023-06" db="EMBL/GenBank/DDBJ databases">
        <title>Genome-scale phylogeny and comparative genomics of the fungal order Sordariales.</title>
        <authorList>
            <consortium name="Lawrence Berkeley National Laboratory"/>
            <person name="Hensen N."/>
            <person name="Bonometti L."/>
            <person name="Westerberg I."/>
            <person name="Brannstrom I.O."/>
            <person name="Guillou S."/>
            <person name="Cros-Aarteil S."/>
            <person name="Calhoun S."/>
            <person name="Haridas S."/>
            <person name="Kuo A."/>
            <person name="Mondo S."/>
            <person name="Pangilinan J."/>
            <person name="Riley R."/>
            <person name="LaButti K."/>
            <person name="Andreopoulos B."/>
            <person name="Lipzen A."/>
            <person name="Chen C."/>
            <person name="Yanf M."/>
            <person name="Daum C."/>
            <person name="Ng V."/>
            <person name="Clum A."/>
            <person name="Steindorff A."/>
            <person name="Ohm R."/>
            <person name="Martin F."/>
            <person name="Silar P."/>
            <person name="Natvig D."/>
            <person name="Lalanne C."/>
            <person name="Gautier V."/>
            <person name="Ament-velasquez S.L."/>
            <person name="Kruys A."/>
            <person name="Hutchinson M.I."/>
            <person name="Powell A.J."/>
            <person name="Barry K."/>
            <person name="Miller A.N."/>
            <person name="Grigoriev I.V."/>
            <person name="Debuchy R."/>
            <person name="Gladieux P."/>
            <person name="Thoren M.H."/>
            <person name="Johannesson H."/>
        </authorList>
    </citation>
    <scope>NUCLEOTIDE SEQUENCE</scope>
    <source>
        <strain evidence="2">SMH3187-1</strain>
    </source>
</reference>
<dbReference type="PANTHER" id="PTHR40422">
    <property type="entry name" value="TRANSLATION MACHINERY-ASSOCIATED PROTEIN 17"/>
    <property type="match status" value="1"/>
</dbReference>
<keyword evidence="3" id="KW-1185">Reference proteome</keyword>
<feature type="compositionally biased region" description="Pro residues" evidence="1">
    <location>
        <begin position="22"/>
        <end position="34"/>
    </location>
</feature>
<dbReference type="Proteomes" id="UP001172155">
    <property type="component" value="Unassembled WGS sequence"/>
</dbReference>
<protein>
    <submittedName>
        <fullName evidence="2">Uncharacterized protein</fullName>
    </submittedName>
</protein>
<gene>
    <name evidence="2" type="ORF">B0T18DRAFT_424414</name>
</gene>
<name>A0AA40FA00_9PEZI</name>
<dbReference type="PANTHER" id="PTHR40422:SF1">
    <property type="entry name" value="TRANSLATION MACHINERY-ASSOCIATED PROTEIN 17"/>
    <property type="match status" value="1"/>
</dbReference>
<dbReference type="AlphaFoldDB" id="A0AA40FA00"/>
<dbReference type="GO" id="GO:0030674">
    <property type="term" value="F:protein-macromolecule adaptor activity"/>
    <property type="evidence" value="ECO:0007669"/>
    <property type="project" value="TreeGrafter"/>
</dbReference>
<accession>A0AA40FA00</accession>
<comment type="caution">
    <text evidence="2">The sequence shown here is derived from an EMBL/GenBank/DDBJ whole genome shotgun (WGS) entry which is preliminary data.</text>
</comment>
<evidence type="ECO:0000256" key="1">
    <source>
        <dbReference type="SAM" id="MobiDB-lite"/>
    </source>
</evidence>
<feature type="region of interest" description="Disordered" evidence="1">
    <location>
        <begin position="1"/>
        <end position="57"/>
    </location>
</feature>
<feature type="compositionally biased region" description="Polar residues" evidence="1">
    <location>
        <begin position="37"/>
        <end position="49"/>
    </location>
</feature>
<dbReference type="GO" id="GO:0070682">
    <property type="term" value="P:proteasome regulatory particle assembly"/>
    <property type="evidence" value="ECO:0007669"/>
    <property type="project" value="InterPro"/>
</dbReference>
<dbReference type="InterPro" id="IPR038966">
    <property type="entry name" value="TMA17"/>
</dbReference>